<organism evidence="1 2">
    <name type="scientific">Verticillium longisporum</name>
    <name type="common">Verticillium dahliae var. longisporum</name>
    <dbReference type="NCBI Taxonomy" id="100787"/>
    <lineage>
        <taxon>Eukaryota</taxon>
        <taxon>Fungi</taxon>
        <taxon>Dikarya</taxon>
        <taxon>Ascomycota</taxon>
        <taxon>Pezizomycotina</taxon>
        <taxon>Sordariomycetes</taxon>
        <taxon>Hypocreomycetidae</taxon>
        <taxon>Glomerellales</taxon>
        <taxon>Plectosphaerellaceae</taxon>
        <taxon>Verticillium</taxon>
    </lineage>
</organism>
<reference evidence="2" key="1">
    <citation type="submission" date="2015-05" db="EMBL/GenBank/DDBJ databases">
        <authorList>
            <person name="Fogelqvist Johan"/>
        </authorList>
    </citation>
    <scope>NUCLEOTIDE SEQUENCE [LARGE SCALE GENOMIC DNA]</scope>
</reference>
<sequence>PDTALTMEL</sequence>
<dbReference type="Proteomes" id="UP000045706">
    <property type="component" value="Unassembled WGS sequence"/>
</dbReference>
<name>A0A0G4NB67_VERLO</name>
<evidence type="ECO:0000313" key="2">
    <source>
        <dbReference type="Proteomes" id="UP000045706"/>
    </source>
</evidence>
<dbReference type="EMBL" id="CVQI01033626">
    <property type="protein sequence ID" value="CRK43831.1"/>
    <property type="molecule type" value="Genomic_DNA"/>
</dbReference>
<accession>A0A0G4NB67</accession>
<feature type="non-terminal residue" evidence="1">
    <location>
        <position position="1"/>
    </location>
</feature>
<gene>
    <name evidence="1" type="ORF">BN1723_019308</name>
</gene>
<evidence type="ECO:0000313" key="1">
    <source>
        <dbReference type="EMBL" id="CRK43831.1"/>
    </source>
</evidence>
<proteinExistence type="predicted"/>
<protein>
    <submittedName>
        <fullName evidence="1">Uncharacterized protein</fullName>
    </submittedName>
</protein>